<dbReference type="InterPro" id="IPR035952">
    <property type="entry name" value="Rhomboid-like_sf"/>
</dbReference>
<feature type="transmembrane region" description="Helical" evidence="8">
    <location>
        <begin position="233"/>
        <end position="253"/>
    </location>
</feature>
<keyword evidence="6 8" id="KW-0472">Membrane</keyword>
<dbReference type="SUPFAM" id="SSF144091">
    <property type="entry name" value="Rhomboid-like"/>
    <property type="match status" value="1"/>
</dbReference>
<feature type="repeat" description="TPR" evidence="7">
    <location>
        <begin position="465"/>
        <end position="498"/>
    </location>
</feature>
<dbReference type="PROSITE" id="PS50005">
    <property type="entry name" value="TPR"/>
    <property type="match status" value="1"/>
</dbReference>
<feature type="domain" description="Peptidase S54 rhomboid" evidence="9">
    <location>
        <begin position="224"/>
        <end position="356"/>
    </location>
</feature>
<dbReference type="GO" id="GO:0016020">
    <property type="term" value="C:membrane"/>
    <property type="evidence" value="ECO:0007669"/>
    <property type="project" value="UniProtKB-SubCell"/>
</dbReference>
<evidence type="ECO:0000259" key="9">
    <source>
        <dbReference type="Pfam" id="PF01694"/>
    </source>
</evidence>
<dbReference type="Gene3D" id="1.20.1540.10">
    <property type="entry name" value="Rhomboid-like"/>
    <property type="match status" value="1"/>
</dbReference>
<dbReference type="Pfam" id="PF01694">
    <property type="entry name" value="Rhomboid"/>
    <property type="match status" value="1"/>
</dbReference>
<evidence type="ECO:0000256" key="4">
    <source>
        <dbReference type="ARBA" id="ARBA00022801"/>
    </source>
</evidence>
<dbReference type="Gene3D" id="1.25.40.10">
    <property type="entry name" value="Tetratricopeptide repeat domain"/>
    <property type="match status" value="1"/>
</dbReference>
<dbReference type="InterPro" id="IPR050925">
    <property type="entry name" value="Rhomboid_protease_S54"/>
</dbReference>
<feature type="transmembrane region" description="Helical" evidence="8">
    <location>
        <begin position="366"/>
        <end position="387"/>
    </location>
</feature>
<dbReference type="InterPro" id="IPR022764">
    <property type="entry name" value="Peptidase_S54_rhomboid_dom"/>
</dbReference>
<comment type="subcellular location">
    <subcellularLocation>
        <location evidence="1">Membrane</location>
        <topology evidence="1">Multi-pass membrane protein</topology>
    </subcellularLocation>
</comment>
<evidence type="ECO:0000256" key="8">
    <source>
        <dbReference type="SAM" id="Phobius"/>
    </source>
</evidence>
<evidence type="ECO:0000256" key="7">
    <source>
        <dbReference type="PROSITE-ProRule" id="PRU00339"/>
    </source>
</evidence>
<dbReference type="InterPro" id="IPR019734">
    <property type="entry name" value="TPR_rpt"/>
</dbReference>
<dbReference type="PANTHER" id="PTHR43731:SF14">
    <property type="entry name" value="PRESENILIN-ASSOCIATED RHOMBOID-LIKE PROTEIN, MITOCHONDRIAL"/>
    <property type="match status" value="1"/>
</dbReference>
<evidence type="ECO:0000256" key="6">
    <source>
        <dbReference type="ARBA" id="ARBA00023136"/>
    </source>
</evidence>
<protein>
    <submittedName>
        <fullName evidence="10">Rhomboid family intramembrane serine protease</fullName>
        <ecNumber evidence="10">3.4.21.105</ecNumber>
    </submittedName>
</protein>
<proteinExistence type="inferred from homology"/>
<gene>
    <name evidence="10" type="ORF">KHA99_24875</name>
</gene>
<keyword evidence="10" id="KW-0645">Protease</keyword>
<dbReference type="SUPFAM" id="SSF48452">
    <property type="entry name" value="TPR-like"/>
    <property type="match status" value="1"/>
</dbReference>
<accession>A0A942UCG1</accession>
<name>A0A942UCG1_9BACI</name>
<dbReference type="Pfam" id="PF13181">
    <property type="entry name" value="TPR_8"/>
    <property type="match status" value="2"/>
</dbReference>
<dbReference type="AlphaFoldDB" id="A0A942UCG1"/>
<feature type="transmembrane region" description="Helical" evidence="8">
    <location>
        <begin position="182"/>
        <end position="200"/>
    </location>
</feature>
<keyword evidence="3 8" id="KW-0812">Transmembrane</keyword>
<comment type="caution">
    <text evidence="10">The sequence shown here is derived from an EMBL/GenBank/DDBJ whole genome shotgun (WGS) entry which is preliminary data.</text>
</comment>
<dbReference type="EMBL" id="JAGYPF010000005">
    <property type="protein sequence ID" value="MBS4215659.1"/>
    <property type="molecule type" value="Genomic_DNA"/>
</dbReference>
<feature type="transmembrane region" description="Helical" evidence="8">
    <location>
        <begin position="319"/>
        <end position="335"/>
    </location>
</feature>
<keyword evidence="11" id="KW-1185">Reference proteome</keyword>
<dbReference type="SMART" id="SM00028">
    <property type="entry name" value="TPR"/>
    <property type="match status" value="2"/>
</dbReference>
<keyword evidence="5 8" id="KW-1133">Transmembrane helix</keyword>
<dbReference type="GO" id="GO:0004252">
    <property type="term" value="F:serine-type endopeptidase activity"/>
    <property type="evidence" value="ECO:0007669"/>
    <property type="project" value="InterPro"/>
</dbReference>
<comment type="similarity">
    <text evidence="2">Belongs to the peptidase S54 family.</text>
</comment>
<evidence type="ECO:0000256" key="1">
    <source>
        <dbReference type="ARBA" id="ARBA00004141"/>
    </source>
</evidence>
<dbReference type="EC" id="3.4.21.105" evidence="10"/>
<dbReference type="GO" id="GO:0006508">
    <property type="term" value="P:proteolysis"/>
    <property type="evidence" value="ECO:0007669"/>
    <property type="project" value="UniProtKB-KW"/>
</dbReference>
<dbReference type="InterPro" id="IPR011990">
    <property type="entry name" value="TPR-like_helical_dom_sf"/>
</dbReference>
<evidence type="ECO:0000313" key="11">
    <source>
        <dbReference type="Proteomes" id="UP000679749"/>
    </source>
</evidence>
<dbReference type="Proteomes" id="UP000679749">
    <property type="component" value="Unassembled WGS sequence"/>
</dbReference>
<keyword evidence="4 10" id="KW-0378">Hydrolase</keyword>
<dbReference type="PANTHER" id="PTHR43731">
    <property type="entry name" value="RHOMBOID PROTEASE"/>
    <property type="match status" value="1"/>
</dbReference>
<organism evidence="10 11">
    <name type="scientific">Neobacillus rhizophilus</name>
    <dbReference type="NCBI Taxonomy" id="2833579"/>
    <lineage>
        <taxon>Bacteria</taxon>
        <taxon>Bacillati</taxon>
        <taxon>Bacillota</taxon>
        <taxon>Bacilli</taxon>
        <taxon>Bacillales</taxon>
        <taxon>Bacillaceae</taxon>
        <taxon>Neobacillus</taxon>
    </lineage>
</organism>
<evidence type="ECO:0000256" key="3">
    <source>
        <dbReference type="ARBA" id="ARBA00022692"/>
    </source>
</evidence>
<evidence type="ECO:0000313" key="10">
    <source>
        <dbReference type="EMBL" id="MBS4215659.1"/>
    </source>
</evidence>
<evidence type="ECO:0000256" key="2">
    <source>
        <dbReference type="ARBA" id="ARBA00009045"/>
    </source>
</evidence>
<reference evidence="10" key="1">
    <citation type="submission" date="2021-05" db="EMBL/GenBank/DDBJ databases">
        <title>Novel Bacillus species.</title>
        <authorList>
            <person name="Liu G."/>
        </authorList>
    </citation>
    <scope>NUCLEOTIDE SEQUENCE</scope>
    <source>
        <strain evidence="10">FJAT-49825</strain>
    </source>
</reference>
<feature type="transmembrane region" description="Helical" evidence="8">
    <location>
        <begin position="265"/>
        <end position="283"/>
    </location>
</feature>
<evidence type="ECO:0000256" key="5">
    <source>
        <dbReference type="ARBA" id="ARBA00022989"/>
    </source>
</evidence>
<keyword evidence="7" id="KW-0802">TPR repeat</keyword>
<sequence length="518" mass="59053">MNREEYIFWRLVFSFISEQDYRIIQLFENQKEIWLEKLENKKAPIIRVHLENLDWSNVMQRDIEFAAANGERIRQQLGRPQLDIVNIYISEFPPVDEYEFRLRHPYLFAEGSKTSVSSFLLTKGEWETGLKVLADRLQKDIHFDIQNDYSENEVEELKRLTLGAAVNKVKREKAVLTYSKPFFTYVFIVIQLAVFVWLELNGGSTNTSTLIKYGAKVNQLIYEGEYWRFITPVFLHIGFLHLAMNTLALYFLGTAVEQIFGRIRFFLIYLFAGVAGVIASLLFSTHLSAGASGAIFGCFGALLYFGVMNPKLFFRTMGLNVIVVLAINLVFGFSASGIDNAGHLGGLAGGFLAAGVVNLPKKSKLLLQLIFLIMSAGIVWGSLNYGFSASGQKQDEDSQILLAQEYIKQNNYDKAYSVLKNFEDRSKSETEKTYFLLSYVEIKKQMLTDAKIHLQKAIRLDPKFHQAYFNLALINLEENDLNDAKINAEKAVKLNPNQKEYTNLVDEINQQIKTSGSE</sequence>
<feature type="transmembrane region" description="Helical" evidence="8">
    <location>
        <begin position="289"/>
        <end position="307"/>
    </location>
</feature>